<dbReference type="HOGENOM" id="CLU_1864676_0_0_1"/>
<name>B0YBZ5_ASPFC</name>
<gene>
    <name evidence="1" type="ORF">AFUB_088360</name>
</gene>
<dbReference type="AlphaFoldDB" id="B0YBZ5"/>
<keyword evidence="2" id="KW-1185">Reference proteome</keyword>
<evidence type="ECO:0000313" key="2">
    <source>
        <dbReference type="Proteomes" id="UP000001699"/>
    </source>
</evidence>
<dbReference type="EMBL" id="DS499601">
    <property type="protein sequence ID" value="EDP48126.1"/>
    <property type="molecule type" value="Genomic_DNA"/>
</dbReference>
<dbReference type="VEuPathDB" id="FungiDB:AFUB_088360"/>
<reference evidence="1 2" key="1">
    <citation type="journal article" date="2008" name="PLoS Genet.">
        <title>Genomic islands in the pathogenic filamentous fungus Aspergillus fumigatus.</title>
        <authorList>
            <person name="Fedorova N.D."/>
            <person name="Khaldi N."/>
            <person name="Joardar V.S."/>
            <person name="Maiti R."/>
            <person name="Amedeo P."/>
            <person name="Anderson M.J."/>
            <person name="Crabtree J."/>
            <person name="Silva J.C."/>
            <person name="Badger J.H."/>
            <person name="Albarraq A."/>
            <person name="Angiuoli S."/>
            <person name="Bussey H."/>
            <person name="Bowyer P."/>
            <person name="Cotty P.J."/>
            <person name="Dyer P.S."/>
            <person name="Egan A."/>
            <person name="Galens K."/>
            <person name="Fraser-Liggett C.M."/>
            <person name="Haas B.J."/>
            <person name="Inman J.M."/>
            <person name="Kent R."/>
            <person name="Lemieux S."/>
            <person name="Malavazi I."/>
            <person name="Orvis J."/>
            <person name="Roemer T."/>
            <person name="Ronning C.M."/>
            <person name="Sundaram J.P."/>
            <person name="Sutton G."/>
            <person name="Turner G."/>
            <person name="Venter J.C."/>
            <person name="White O.R."/>
            <person name="Whitty B.R."/>
            <person name="Youngman P."/>
            <person name="Wolfe K.H."/>
            <person name="Goldman G.H."/>
            <person name="Wortman J.R."/>
            <person name="Jiang B."/>
            <person name="Denning D.W."/>
            <person name="Nierman W.C."/>
        </authorList>
    </citation>
    <scope>NUCLEOTIDE SEQUENCE [LARGE SCALE GENOMIC DNA]</scope>
    <source>
        <strain evidence="2">CBS 144.89 / FGSC A1163 / CEA10</strain>
    </source>
</reference>
<sequence>MEYTAVMLKFGLGIGDRSKNARHRCEGPQLNSVKNATSFLTVHEVNQNQYTNQKEPSSIVTILLPLSSNACQSILRAIAHAVCRLSQSLSGTRDSVSKSLGGSADGVSESFGRATNSLSKATNSVTDSVCEATNGIA</sequence>
<evidence type="ECO:0000313" key="1">
    <source>
        <dbReference type="EMBL" id="EDP48126.1"/>
    </source>
</evidence>
<organism evidence="1 2">
    <name type="scientific">Aspergillus fumigatus (strain CBS 144.89 / FGSC A1163 / CEA10)</name>
    <name type="common">Neosartorya fumigata</name>
    <dbReference type="NCBI Taxonomy" id="451804"/>
    <lineage>
        <taxon>Eukaryota</taxon>
        <taxon>Fungi</taxon>
        <taxon>Dikarya</taxon>
        <taxon>Ascomycota</taxon>
        <taxon>Pezizomycotina</taxon>
        <taxon>Eurotiomycetes</taxon>
        <taxon>Eurotiomycetidae</taxon>
        <taxon>Eurotiales</taxon>
        <taxon>Aspergillaceae</taxon>
        <taxon>Aspergillus</taxon>
        <taxon>Aspergillus subgen. Fumigati</taxon>
    </lineage>
</organism>
<accession>B0YBZ5</accession>
<dbReference type="Proteomes" id="UP000001699">
    <property type="component" value="Unassembled WGS sequence"/>
</dbReference>
<protein>
    <submittedName>
        <fullName evidence="1">Uncharacterized protein</fullName>
    </submittedName>
</protein>
<proteinExistence type="predicted"/>